<gene>
    <name evidence="1" type="ORF">Rin_00011040</name>
</gene>
<evidence type="ECO:0000313" key="2">
    <source>
        <dbReference type="Proteomes" id="UP000004116"/>
    </source>
</evidence>
<keyword evidence="2" id="KW-1185">Reference proteome</keyword>
<feature type="non-terminal residue" evidence="1">
    <location>
        <position position="1"/>
    </location>
</feature>
<dbReference type="RefSeq" id="WP_006706778.1">
    <property type="nucleotide sequence ID" value="NZ_AGCA01000281.1"/>
</dbReference>
<dbReference type="AlphaFoldDB" id="G2GZ89"/>
<dbReference type="EMBL" id="AGCA01000281">
    <property type="protein sequence ID" value="EGY28934.1"/>
    <property type="molecule type" value="Genomic_DNA"/>
</dbReference>
<protein>
    <submittedName>
        <fullName evidence="1">Uncharacterized protein</fullName>
    </submittedName>
</protein>
<proteinExistence type="predicted"/>
<sequence length="59" mass="6720">ADRLNDNFIDEVRTQANGHWEAILRQLAIPTHRQEGQCPNCGGILNEFRVTARRQSSES</sequence>
<accession>G2GZ89</accession>
<dbReference type="Proteomes" id="UP000004116">
    <property type="component" value="Unassembled WGS sequence"/>
</dbReference>
<evidence type="ECO:0000313" key="1">
    <source>
        <dbReference type="EMBL" id="EGY28934.1"/>
    </source>
</evidence>
<comment type="caution">
    <text evidence="1">The sequence shown here is derived from an EMBL/GenBank/DDBJ whole genome shotgun (WGS) entry which is preliminary data.</text>
</comment>
<name>G2GZ89_9ENTR</name>
<organism evidence="1 2">
    <name type="scientific">Candidatus Regiella insecticola 5.15</name>
    <dbReference type="NCBI Taxonomy" id="1005043"/>
    <lineage>
        <taxon>Bacteria</taxon>
        <taxon>Pseudomonadati</taxon>
        <taxon>Pseudomonadota</taxon>
        <taxon>Gammaproteobacteria</taxon>
        <taxon>Enterobacterales</taxon>
        <taxon>Enterobacteriaceae</taxon>
        <taxon>aphid secondary symbionts</taxon>
        <taxon>Candidatus Regiella</taxon>
    </lineage>
</organism>
<reference evidence="1 2" key="1">
    <citation type="journal article" date="2012" name="Genome Res.">
        <title>Genomic basis of endosymbiont-conferred protection against an insect parasitoid.</title>
        <authorList>
            <person name="Hansen A.K."/>
            <person name="Vorburger C."/>
            <person name="Moran N.A."/>
        </authorList>
    </citation>
    <scope>NUCLEOTIDE SEQUENCE [LARGE SCALE GENOMIC DNA]</scope>
    <source>
        <strain evidence="2">R5.15</strain>
    </source>
</reference>